<dbReference type="Proteomes" id="UP000248482">
    <property type="component" value="Unplaced"/>
</dbReference>
<evidence type="ECO:0000256" key="2">
    <source>
        <dbReference type="ARBA" id="ARBA00023180"/>
    </source>
</evidence>
<feature type="domain" description="VWFD" evidence="3">
    <location>
        <begin position="617"/>
        <end position="797"/>
    </location>
</feature>
<evidence type="ECO:0000313" key="5">
    <source>
        <dbReference type="RefSeq" id="XP_022380721.1"/>
    </source>
</evidence>
<organism evidence="4 5">
    <name type="scientific">Enhydra lutris kenyoni</name>
    <name type="common">northern sea otter</name>
    <dbReference type="NCBI Taxonomy" id="391180"/>
    <lineage>
        <taxon>Eukaryota</taxon>
        <taxon>Metazoa</taxon>
        <taxon>Chordata</taxon>
        <taxon>Craniata</taxon>
        <taxon>Vertebrata</taxon>
        <taxon>Euteleostomi</taxon>
        <taxon>Mammalia</taxon>
        <taxon>Eutheria</taxon>
        <taxon>Laurasiatheria</taxon>
        <taxon>Carnivora</taxon>
        <taxon>Caniformia</taxon>
        <taxon>Musteloidea</taxon>
        <taxon>Mustelidae</taxon>
        <taxon>Lutrinae</taxon>
        <taxon>Enhydra</taxon>
    </lineage>
</organism>
<dbReference type="Pfam" id="PF08742">
    <property type="entry name" value="C8"/>
    <property type="match status" value="1"/>
</dbReference>
<evidence type="ECO:0000259" key="3">
    <source>
        <dbReference type="PROSITE" id="PS51233"/>
    </source>
</evidence>
<feature type="domain" description="VWFD" evidence="3">
    <location>
        <begin position="5"/>
        <end position="176"/>
    </location>
</feature>
<keyword evidence="2" id="KW-0325">Glycoprotein</keyword>
<dbReference type="InterPro" id="IPR050780">
    <property type="entry name" value="Mucin_vWF_Thrombospondin_sf"/>
</dbReference>
<dbReference type="InterPro" id="IPR001846">
    <property type="entry name" value="VWF_type-D"/>
</dbReference>
<protein>
    <submittedName>
        <fullName evidence="5">IgGFc-binding protein-like</fullName>
    </submittedName>
</protein>
<dbReference type="InterPro" id="IPR036084">
    <property type="entry name" value="Ser_inhib-like_sf"/>
</dbReference>
<keyword evidence="1" id="KW-1015">Disulfide bond</keyword>
<dbReference type="PANTHER" id="PTHR11339:SF244">
    <property type="entry name" value="IGGFC-BINDING PROTEIN"/>
    <property type="match status" value="1"/>
</dbReference>
<dbReference type="InterPro" id="IPR002919">
    <property type="entry name" value="TIL_dom"/>
</dbReference>
<dbReference type="SMART" id="SM00832">
    <property type="entry name" value="C8"/>
    <property type="match status" value="1"/>
</dbReference>
<gene>
    <name evidence="5" type="primary">LOC111161393</name>
</gene>
<dbReference type="Pfam" id="PF12714">
    <property type="entry name" value="TILa"/>
    <property type="match status" value="2"/>
</dbReference>
<reference evidence="5" key="1">
    <citation type="submission" date="2025-08" db="UniProtKB">
        <authorList>
            <consortium name="RefSeq"/>
        </authorList>
    </citation>
    <scope>IDENTIFICATION</scope>
    <source>
        <tissue evidence="5">Blood</tissue>
    </source>
</reference>
<dbReference type="Gene3D" id="2.10.25.10">
    <property type="entry name" value="Laminin"/>
    <property type="match status" value="1"/>
</dbReference>
<dbReference type="GO" id="GO:0005615">
    <property type="term" value="C:extracellular space"/>
    <property type="evidence" value="ECO:0007669"/>
    <property type="project" value="TreeGrafter"/>
</dbReference>
<dbReference type="GeneID" id="111161393"/>
<dbReference type="PANTHER" id="PTHR11339">
    <property type="entry name" value="EXTRACELLULAR MATRIX GLYCOPROTEIN RELATED"/>
    <property type="match status" value="1"/>
</dbReference>
<dbReference type="SUPFAM" id="SSF57567">
    <property type="entry name" value="Serine protease inhibitors"/>
    <property type="match status" value="1"/>
</dbReference>
<name>A0A2Y9L4A2_ENHLU</name>
<sequence>MEKSLVCAATGDFHFHTFGGTHYEFPGSCVYRLVGLCGTAHANLEPFSLDLTPLLRPRGWTKALTLSACGLRLDMSPKDLNHIRVDGILESLPFFHGHCLRAYYQGHQLCVDTDFGLSLTYDWDSLARVTLPRRYGPYLCGLCGQHSPSSPTMQVPDTWKVAEVSGCGPFCGPLCPRPCPEAKRTGFAGDAYCGLLTAAEGPFGSCYAALDPLPFMDNCLDDVCRHYGAHHIVCRALTAYTVACQALGVRLRPWRTPDFCRDSFFLSFVPVSFSLSLCLPGASLCLPVSTSPSYSLFLVLSLRRVALHAPPPRRRPGPSPSVSVFPSVPPSRLTRFSHPRYFFPVSLHLFPLTGPPQPHPTPRPSPALRCPPHSHYELCGPCCPATCAGPENCSGRGASGSRCCEGCVCDAGFVLSGAACVPAAKCGCLRAGRYRALGAAWYPGPGCARRCHCGPGGAVTCGPRPCRRGRVCGLRGGERRCFPEGRGSCALAGPAHVLAFDGRVLTLPPPAPFPSGPCLHLLARSGSQGPCRFSLDAARDGAGLLSLHLNISGHHLQLHRSLVGVITVGETLVLPGCQERCMCLRGQGLQCQPFSCPQGTGCILDGGVRSCETGEGATCHLEPGGHFTTFDGFSGLTPMPVTSCAYELATVVGSRTEDPDWFHVIADFLPCPGCTTRKPRVIIGFRDGCAAVGTNQEIWVNGQPARLPVQVCRGVVARWAEGSQVVIERSPTLRVLVGPEGAVALRASPALQGRLRAACGDYNGIAADDLILPGGLRGASLTDVFQACRARGFNNCTEKLVTPAVTQHFA</sequence>
<dbReference type="SMART" id="SM00216">
    <property type="entry name" value="VWD"/>
    <property type="match status" value="2"/>
</dbReference>
<keyword evidence="4" id="KW-1185">Reference proteome</keyword>
<dbReference type="AlphaFoldDB" id="A0A2Y9L4A2"/>
<evidence type="ECO:0000313" key="4">
    <source>
        <dbReference type="Proteomes" id="UP000248482"/>
    </source>
</evidence>
<dbReference type="OrthoDB" id="9731672at2759"/>
<accession>A0A2Y9L4A2</accession>
<dbReference type="CDD" id="cd19941">
    <property type="entry name" value="TIL"/>
    <property type="match status" value="1"/>
</dbReference>
<dbReference type="Pfam" id="PF01826">
    <property type="entry name" value="TIL"/>
    <property type="match status" value="1"/>
</dbReference>
<dbReference type="PROSITE" id="PS51233">
    <property type="entry name" value="VWFD"/>
    <property type="match status" value="2"/>
</dbReference>
<dbReference type="STRING" id="391180.A0A2Y9L4A2"/>
<dbReference type="KEGG" id="elk:111161393"/>
<evidence type="ECO:0000256" key="1">
    <source>
        <dbReference type="ARBA" id="ARBA00023157"/>
    </source>
</evidence>
<dbReference type="InterPro" id="IPR014853">
    <property type="entry name" value="VWF/SSPO/ZAN-like_Cys-rich_dom"/>
</dbReference>
<dbReference type="GO" id="GO:0031012">
    <property type="term" value="C:extracellular matrix"/>
    <property type="evidence" value="ECO:0007669"/>
    <property type="project" value="TreeGrafter"/>
</dbReference>
<dbReference type="Pfam" id="PF00094">
    <property type="entry name" value="VWD"/>
    <property type="match status" value="2"/>
</dbReference>
<dbReference type="RefSeq" id="XP_022380721.1">
    <property type="nucleotide sequence ID" value="XM_022525013.1"/>
</dbReference>
<dbReference type="InterPro" id="IPR025615">
    <property type="entry name" value="TILa_dom"/>
</dbReference>
<proteinExistence type="predicted"/>